<evidence type="ECO:0000259" key="1">
    <source>
        <dbReference type="Pfam" id="PF13625"/>
    </source>
</evidence>
<gene>
    <name evidence="2" type="ORF">Drose_06750</name>
</gene>
<evidence type="ECO:0000313" key="2">
    <source>
        <dbReference type="EMBL" id="UWZ37966.1"/>
    </source>
</evidence>
<evidence type="ECO:0000313" key="3">
    <source>
        <dbReference type="Proteomes" id="UP001058271"/>
    </source>
</evidence>
<accession>A0ABY5Z8U1</accession>
<feature type="domain" description="Helicase XPB/Ssl2 N-terminal" evidence="1">
    <location>
        <begin position="489"/>
        <end position="611"/>
    </location>
</feature>
<organism evidence="2 3">
    <name type="scientific">Dactylosporangium roseum</name>
    <dbReference type="NCBI Taxonomy" id="47989"/>
    <lineage>
        <taxon>Bacteria</taxon>
        <taxon>Bacillati</taxon>
        <taxon>Actinomycetota</taxon>
        <taxon>Actinomycetes</taxon>
        <taxon>Micromonosporales</taxon>
        <taxon>Micromonosporaceae</taxon>
        <taxon>Dactylosporangium</taxon>
    </lineage>
</organism>
<keyword evidence="2" id="KW-0347">Helicase</keyword>
<name>A0ABY5Z8U1_9ACTN</name>
<sequence length="659" mass="70019">MKTLLDYLDGLSPGRLADLAELHRPDGPPPTDLRRFAAELSTYESIVWTLTLQTLPALQLAEVLALRAGGTRRRDLAAAVGVPADDPGLDKTLTALEEWGLAWPDDDGDWIRCLPLHSVIDGGFGFAPSAVAALEFVPVGQLQRIAYELGAPVGRNRAGLIGGIVAALSDADVVRAQFAAAPDDTRDLVLDLVGAEPYFYDPRQMAALRTARRTPLSWAVDHGLLIWNPDGGVAMLPSEVGVVLRDGFCAPFDPEPPHLAPVEVSTELVDREGAAAARAALATMTALLDECGREPVPTLKNGGVGVRELRRLRKLLGCDETDVRFWLVLAGLSGLIGLAGNRVAPSEEYDNWLKLDPAGQYGWLLDGWIDMDAAPLLALDTAALLRSRRDEGAALVRQSFVTLLTGLPEGRGAANVDVLGGSLMFARPLIVSDPEQALAGALAFWREAELLGVGAHLAPTALGRALVTGDPERIADVLSRFLPAAQSTVILQSDLTAVATGPPSARLTAFLDLAADRESRGGAHTWRFSEASVRRAFDAGSSADELLAALREAASASRVPQPLEYLVTDLARRHGNVRVRPVGCVVHSDDPTLLEEILRGKSLARLGLSALAPTVLVSVLPPAETLAALRAAGYAPAGENADGTFALERVVRHRAVLEE</sequence>
<dbReference type="InterPro" id="IPR032830">
    <property type="entry name" value="XPB/Ssl2_N"/>
</dbReference>
<dbReference type="Proteomes" id="UP001058271">
    <property type="component" value="Chromosome"/>
</dbReference>
<reference evidence="2" key="1">
    <citation type="submission" date="2021-04" db="EMBL/GenBank/DDBJ databases">
        <title>Biosynthetic gene clusters of Dactylosporangioum roseum.</title>
        <authorList>
            <person name="Hartkoorn R.C."/>
            <person name="Beaudoing E."/>
            <person name="Hot D."/>
            <person name="Moureu S."/>
        </authorList>
    </citation>
    <scope>NUCLEOTIDE SEQUENCE</scope>
    <source>
        <strain evidence="2">NRRL B-16295</strain>
    </source>
</reference>
<dbReference type="EMBL" id="CP073721">
    <property type="protein sequence ID" value="UWZ37966.1"/>
    <property type="molecule type" value="Genomic_DNA"/>
</dbReference>
<proteinExistence type="predicted"/>
<keyword evidence="2" id="KW-0547">Nucleotide-binding</keyword>
<dbReference type="Pfam" id="PF13625">
    <property type="entry name" value="Helicase_C_3"/>
    <property type="match status" value="1"/>
</dbReference>
<keyword evidence="2" id="KW-0067">ATP-binding</keyword>
<dbReference type="GO" id="GO:0004386">
    <property type="term" value="F:helicase activity"/>
    <property type="evidence" value="ECO:0007669"/>
    <property type="project" value="UniProtKB-KW"/>
</dbReference>
<dbReference type="RefSeq" id="WP_260727331.1">
    <property type="nucleotide sequence ID" value="NZ_BAAABS010000033.1"/>
</dbReference>
<protein>
    <submittedName>
        <fullName evidence="2">Helicase-associated domain-containing protein</fullName>
    </submittedName>
</protein>
<keyword evidence="2" id="KW-0378">Hydrolase</keyword>
<keyword evidence="3" id="KW-1185">Reference proteome</keyword>